<evidence type="ECO:0000259" key="1">
    <source>
        <dbReference type="Pfam" id="PF12705"/>
    </source>
</evidence>
<name>A0A2M6Z212_9BACT</name>
<proteinExistence type="predicted"/>
<dbReference type="InterPro" id="IPR011604">
    <property type="entry name" value="PDDEXK-like_dom_sf"/>
</dbReference>
<evidence type="ECO:0000313" key="3">
    <source>
        <dbReference type="Proteomes" id="UP000228777"/>
    </source>
</evidence>
<dbReference type="Gene3D" id="3.90.320.10">
    <property type="match status" value="1"/>
</dbReference>
<reference evidence="3" key="1">
    <citation type="submission" date="2017-09" db="EMBL/GenBank/DDBJ databases">
        <title>Depth-based differentiation of microbial function through sediment-hosted aquifers and enrichment of novel symbionts in the deep terrestrial subsurface.</title>
        <authorList>
            <person name="Probst A.J."/>
            <person name="Ladd B."/>
            <person name="Jarett J.K."/>
            <person name="Geller-Mcgrath D.E."/>
            <person name="Sieber C.M.K."/>
            <person name="Emerson J.B."/>
            <person name="Anantharaman K."/>
            <person name="Thomas B.C."/>
            <person name="Malmstrom R."/>
            <person name="Stieglmeier M."/>
            <person name="Klingl A."/>
            <person name="Woyke T."/>
            <person name="Ryan C.M."/>
            <person name="Banfield J.F."/>
        </authorList>
    </citation>
    <scope>NUCLEOTIDE SEQUENCE [LARGE SCALE GENOMIC DNA]</scope>
</reference>
<evidence type="ECO:0000313" key="2">
    <source>
        <dbReference type="EMBL" id="PIU46357.1"/>
    </source>
</evidence>
<accession>A0A2M6Z212</accession>
<comment type="caution">
    <text evidence="2">The sequence shown here is derived from an EMBL/GenBank/DDBJ whole genome shotgun (WGS) entry which is preliminary data.</text>
</comment>
<dbReference type="Proteomes" id="UP000228777">
    <property type="component" value="Unassembled WGS sequence"/>
</dbReference>
<dbReference type="AlphaFoldDB" id="A0A2M6Z212"/>
<feature type="domain" description="PD-(D/E)XK endonuclease-like" evidence="1">
    <location>
        <begin position="19"/>
        <end position="147"/>
    </location>
</feature>
<gene>
    <name evidence="2" type="ORF">COS93_02730</name>
</gene>
<protein>
    <recommendedName>
        <fullName evidence="1">PD-(D/E)XK endonuclease-like domain-containing protein</fullName>
    </recommendedName>
</protein>
<dbReference type="EMBL" id="PEWP01000056">
    <property type="protein sequence ID" value="PIU46357.1"/>
    <property type="molecule type" value="Genomic_DNA"/>
</dbReference>
<feature type="non-terminal residue" evidence="2">
    <location>
        <position position="1"/>
    </location>
</feature>
<organism evidence="2 3">
    <name type="scientific">bacterium (Candidatus Gribaldobacteria) CG07_land_8_20_14_0_80_33_18</name>
    <dbReference type="NCBI Taxonomy" id="2014272"/>
    <lineage>
        <taxon>Bacteria</taxon>
        <taxon>Candidatus Gribaldobacteria</taxon>
    </lineage>
</organism>
<dbReference type="Pfam" id="PF12705">
    <property type="entry name" value="PDDEXK_1"/>
    <property type="match status" value="1"/>
</dbReference>
<dbReference type="InterPro" id="IPR038726">
    <property type="entry name" value="PDDEXK_AddAB-type"/>
</dbReference>
<sequence length="164" mass="18903">PEGEIINQEGWVDSKIVPGTSVFIKGKYDLLVKNPDKTHTLVDLKISQPHEDKIDKYKTQLAAYKFALENPKFGDPIKTTRIGLLIFYPDKITFENGTARLDFPPRWLEVPIDEKGFLQFMISIDKLLAGPLPEESETCKWCQYRHVGEQISHKNKEEKDDIPF</sequence>